<name>N6ZE16_THAL4</name>
<sequence>MSHLHCVMAGRQQALLHEWKRLMAQGLDADRGRRPAQARALYLRAQKIAYVLLAGPGGEVMDDDRVAAFVVTHLNLADALVDDGRSGEAAACLCAAHRTLMSLMCDETASASLRMAAGRHSRETHAALILHRSEYGDRPEIMAVLGNEGMLPAAAGACLH</sequence>
<dbReference type="Proteomes" id="UP000013232">
    <property type="component" value="Unassembled WGS sequence"/>
</dbReference>
<dbReference type="EMBL" id="AMXE01000003">
    <property type="protein sequence ID" value="ENO90379.1"/>
    <property type="molecule type" value="Genomic_DNA"/>
</dbReference>
<organism evidence="1 2">
    <name type="scientific">Thauera linaloolentis (strain DSM 12138 / JCM 21573 / CCUG 41526 / CIP 105981 / IAM 15112 / NBRC 102519 / 47Lol)</name>
    <dbReference type="NCBI Taxonomy" id="1123367"/>
    <lineage>
        <taxon>Bacteria</taxon>
        <taxon>Pseudomonadati</taxon>
        <taxon>Pseudomonadota</taxon>
        <taxon>Betaproteobacteria</taxon>
        <taxon>Rhodocyclales</taxon>
        <taxon>Zoogloeaceae</taxon>
        <taxon>Thauera</taxon>
    </lineage>
</organism>
<proteinExistence type="predicted"/>
<keyword evidence="2" id="KW-1185">Reference proteome</keyword>
<protein>
    <submittedName>
        <fullName evidence="1">Uncharacterized protein</fullName>
    </submittedName>
</protein>
<evidence type="ECO:0000313" key="2">
    <source>
        <dbReference type="Proteomes" id="UP000013232"/>
    </source>
</evidence>
<gene>
    <name evidence="1" type="ORF">C666_01855</name>
</gene>
<dbReference type="eggNOG" id="ENOG5030WWJ">
    <property type="taxonomic scope" value="Bacteria"/>
</dbReference>
<dbReference type="STRING" id="1123367.GCA_000621305_01830"/>
<dbReference type="AlphaFoldDB" id="N6ZE16"/>
<accession>N6ZE16</accession>
<evidence type="ECO:0000313" key="1">
    <source>
        <dbReference type="EMBL" id="ENO90379.1"/>
    </source>
</evidence>
<comment type="caution">
    <text evidence="1">The sequence shown here is derived from an EMBL/GenBank/DDBJ whole genome shotgun (WGS) entry which is preliminary data.</text>
</comment>
<reference evidence="1 2" key="1">
    <citation type="submission" date="2012-09" db="EMBL/GenBank/DDBJ databases">
        <title>Draft Genome Sequences of 6 Strains from Genus Thauera.</title>
        <authorList>
            <person name="Liu B."/>
            <person name="Shapleigh J.P."/>
            <person name="Frostegard A.H."/>
        </authorList>
    </citation>
    <scope>NUCLEOTIDE SEQUENCE [LARGE SCALE GENOMIC DNA]</scope>
    <source>
        <strain evidence="2">47Lol / DSM 12138</strain>
    </source>
</reference>